<protein>
    <recommendedName>
        <fullName evidence="3">Dephospho-CoA kinase</fullName>
    </recommendedName>
</protein>
<organism evidence="1 2">
    <name type="scientific">Candidatus Magasanikbacteria bacterium CG_4_9_14_3_um_filter_32_9</name>
    <dbReference type="NCBI Taxonomy" id="1974644"/>
    <lineage>
        <taxon>Bacteria</taxon>
        <taxon>Candidatus Magasanikiibacteriota</taxon>
    </lineage>
</organism>
<name>A0A2M7Z6S6_9BACT</name>
<dbReference type="Proteomes" id="UP000230843">
    <property type="component" value="Unassembled WGS sequence"/>
</dbReference>
<dbReference type="AlphaFoldDB" id="A0A2M7Z6S6"/>
<dbReference type="InterPro" id="IPR027417">
    <property type="entry name" value="P-loop_NTPase"/>
</dbReference>
<gene>
    <name evidence="1" type="ORF">CO137_02165</name>
</gene>
<evidence type="ECO:0008006" key="3">
    <source>
        <dbReference type="Google" id="ProtNLM"/>
    </source>
</evidence>
<proteinExistence type="predicted"/>
<dbReference type="EMBL" id="PFVJ01000045">
    <property type="protein sequence ID" value="PJA89831.1"/>
    <property type="molecule type" value="Genomic_DNA"/>
</dbReference>
<dbReference type="SUPFAM" id="SSF52540">
    <property type="entry name" value="P-loop containing nucleoside triphosphate hydrolases"/>
    <property type="match status" value="1"/>
</dbReference>
<evidence type="ECO:0000313" key="1">
    <source>
        <dbReference type="EMBL" id="PJA89831.1"/>
    </source>
</evidence>
<dbReference type="Gene3D" id="3.40.50.300">
    <property type="entry name" value="P-loop containing nucleotide triphosphate hydrolases"/>
    <property type="match status" value="1"/>
</dbReference>
<dbReference type="Pfam" id="PF13238">
    <property type="entry name" value="AAA_18"/>
    <property type="match status" value="1"/>
</dbReference>
<reference evidence="2" key="1">
    <citation type="submission" date="2017-09" db="EMBL/GenBank/DDBJ databases">
        <title>Depth-based differentiation of microbial function through sediment-hosted aquifers and enrichment of novel symbionts in the deep terrestrial subsurface.</title>
        <authorList>
            <person name="Probst A.J."/>
            <person name="Ladd B."/>
            <person name="Jarett J.K."/>
            <person name="Geller-Mcgrath D.E."/>
            <person name="Sieber C.M.K."/>
            <person name="Emerson J.B."/>
            <person name="Anantharaman K."/>
            <person name="Thomas B.C."/>
            <person name="Malmstrom R."/>
            <person name="Stieglmeier M."/>
            <person name="Klingl A."/>
            <person name="Woyke T."/>
            <person name="Ryan C.M."/>
            <person name="Banfield J.F."/>
        </authorList>
    </citation>
    <scope>NUCLEOTIDE SEQUENCE [LARGE SCALE GENOMIC DNA]</scope>
</reference>
<dbReference type="PANTHER" id="PTHR41930">
    <property type="entry name" value="UPF0200 PROTEIN MJ1399"/>
    <property type="match status" value="1"/>
</dbReference>
<dbReference type="PANTHER" id="PTHR41930:SF1">
    <property type="entry name" value="DEPHOSPHO-COA KINASE"/>
    <property type="match status" value="1"/>
</dbReference>
<accession>A0A2M7Z6S6</accession>
<sequence>MTNNKIILGFTGFIASGKGTASEYLAEKYNAPSYRFSTMLRDILNRIYVESSRDNLIKTSEFIRETFGEDTMAITLGKDVEKDQNDIIVVDGIRRMADIEYLKKMSGFVLIHIDADPKIRYERLIKRSENTDDQSKTYEEFLADHERSTEVSIREVAEYALEKIDNNGTFEELNKQIDNIVQKYGSQN</sequence>
<evidence type="ECO:0000313" key="2">
    <source>
        <dbReference type="Proteomes" id="UP000230843"/>
    </source>
</evidence>
<comment type="caution">
    <text evidence="1">The sequence shown here is derived from an EMBL/GenBank/DDBJ whole genome shotgun (WGS) entry which is preliminary data.</text>
</comment>